<evidence type="ECO:0000256" key="3">
    <source>
        <dbReference type="ARBA" id="ARBA00022553"/>
    </source>
</evidence>
<organism evidence="7 8">
    <name type="scientific">Mongoliibacter ruber</name>
    <dbReference type="NCBI Taxonomy" id="1750599"/>
    <lineage>
        <taxon>Bacteria</taxon>
        <taxon>Pseudomonadati</taxon>
        <taxon>Bacteroidota</taxon>
        <taxon>Cytophagia</taxon>
        <taxon>Cytophagales</taxon>
        <taxon>Cyclobacteriaceae</taxon>
        <taxon>Mongoliibacter</taxon>
    </lineage>
</organism>
<dbReference type="InterPro" id="IPR004358">
    <property type="entry name" value="Sig_transdc_His_kin-like_C"/>
</dbReference>
<dbReference type="InterPro" id="IPR011110">
    <property type="entry name" value="Reg_prop"/>
</dbReference>
<dbReference type="OrthoDB" id="9806995at2"/>
<dbReference type="Pfam" id="PF07495">
    <property type="entry name" value="Y_Y_Y"/>
    <property type="match status" value="1"/>
</dbReference>
<proteinExistence type="predicted"/>
<keyword evidence="4" id="KW-0175">Coiled coil</keyword>
<dbReference type="InterPro" id="IPR015943">
    <property type="entry name" value="WD40/YVTN_repeat-like_dom_sf"/>
</dbReference>
<evidence type="ECO:0000256" key="5">
    <source>
        <dbReference type="SAM" id="Phobius"/>
    </source>
</evidence>
<comment type="catalytic activity">
    <reaction evidence="1">
        <text>ATP + protein L-histidine = ADP + protein N-phospho-L-histidine.</text>
        <dbReference type="EC" id="2.7.13.3"/>
    </reaction>
</comment>
<feature type="domain" description="Histidine kinase" evidence="6">
    <location>
        <begin position="1017"/>
        <end position="1286"/>
    </location>
</feature>
<dbReference type="SUPFAM" id="SSF55874">
    <property type="entry name" value="ATPase domain of HSP90 chaperone/DNA topoisomerase II/histidine kinase"/>
    <property type="match status" value="1"/>
</dbReference>
<evidence type="ECO:0000256" key="4">
    <source>
        <dbReference type="SAM" id="Coils"/>
    </source>
</evidence>
<keyword evidence="5" id="KW-1133">Transmembrane helix</keyword>
<dbReference type="Gene3D" id="1.10.287.130">
    <property type="match status" value="1"/>
</dbReference>
<dbReference type="EC" id="2.7.13.3" evidence="2"/>
<dbReference type="SMART" id="SM00388">
    <property type="entry name" value="HisKA"/>
    <property type="match status" value="1"/>
</dbReference>
<dbReference type="PANTHER" id="PTHR43547:SF2">
    <property type="entry name" value="HYBRID SIGNAL TRANSDUCTION HISTIDINE KINASE C"/>
    <property type="match status" value="1"/>
</dbReference>
<dbReference type="InterPro" id="IPR003661">
    <property type="entry name" value="HisK_dim/P_dom"/>
</dbReference>
<dbReference type="InterPro" id="IPR036097">
    <property type="entry name" value="HisK_dim/P_sf"/>
</dbReference>
<comment type="caution">
    <text evidence="7">The sequence shown here is derived from an EMBL/GenBank/DDBJ whole genome shotgun (WGS) entry which is preliminary data.</text>
</comment>
<keyword evidence="5" id="KW-0472">Membrane</keyword>
<evidence type="ECO:0000313" key="8">
    <source>
        <dbReference type="Proteomes" id="UP000238157"/>
    </source>
</evidence>
<dbReference type="Pfam" id="PF07494">
    <property type="entry name" value="Reg_prop"/>
    <property type="match status" value="10"/>
</dbReference>
<feature type="transmembrane region" description="Helical" evidence="5">
    <location>
        <begin position="944"/>
        <end position="962"/>
    </location>
</feature>
<dbReference type="InterPro" id="IPR036890">
    <property type="entry name" value="HATPase_C_sf"/>
</dbReference>
<dbReference type="SMART" id="SM00387">
    <property type="entry name" value="HATPase_c"/>
    <property type="match status" value="1"/>
</dbReference>
<dbReference type="EMBL" id="PVTR01000017">
    <property type="protein sequence ID" value="PRY84773.1"/>
    <property type="molecule type" value="Genomic_DNA"/>
</dbReference>
<accession>A0A2T0WDI7</accession>
<dbReference type="InterPro" id="IPR011123">
    <property type="entry name" value="Y_Y_Y"/>
</dbReference>
<feature type="coiled-coil region" evidence="4">
    <location>
        <begin position="970"/>
        <end position="1008"/>
    </location>
</feature>
<dbReference type="CDD" id="cd00082">
    <property type="entry name" value="HisKA"/>
    <property type="match status" value="1"/>
</dbReference>
<keyword evidence="5" id="KW-0812">Transmembrane</keyword>
<dbReference type="Gene3D" id="2.130.10.10">
    <property type="entry name" value="YVTN repeat-like/Quinoprotein amine dehydrogenase"/>
    <property type="match status" value="6"/>
</dbReference>
<name>A0A2T0WDI7_9BACT</name>
<dbReference type="Gene3D" id="3.30.565.10">
    <property type="entry name" value="Histidine kinase-like ATPase, C-terminal domain"/>
    <property type="match status" value="1"/>
</dbReference>
<evidence type="ECO:0000259" key="6">
    <source>
        <dbReference type="PROSITE" id="PS50109"/>
    </source>
</evidence>
<keyword evidence="3" id="KW-0597">Phosphoprotein</keyword>
<dbReference type="Gene3D" id="2.60.40.10">
    <property type="entry name" value="Immunoglobulins"/>
    <property type="match status" value="1"/>
</dbReference>
<dbReference type="InterPro" id="IPR003594">
    <property type="entry name" value="HATPase_dom"/>
</dbReference>
<evidence type="ECO:0000313" key="7">
    <source>
        <dbReference type="EMBL" id="PRY84773.1"/>
    </source>
</evidence>
<gene>
    <name evidence="7" type="ORF">CLW00_11750</name>
</gene>
<dbReference type="InterPro" id="IPR005467">
    <property type="entry name" value="His_kinase_dom"/>
</dbReference>
<dbReference type="Proteomes" id="UP000238157">
    <property type="component" value="Unassembled WGS sequence"/>
</dbReference>
<reference evidence="7 8" key="1">
    <citation type="submission" date="2018-03" db="EMBL/GenBank/DDBJ databases">
        <title>Genomic Encyclopedia of Archaeal and Bacterial Type Strains, Phase II (KMG-II): from individual species to whole genera.</title>
        <authorList>
            <person name="Goeker M."/>
        </authorList>
    </citation>
    <scope>NUCLEOTIDE SEQUENCE [LARGE SCALE GENOMIC DNA]</scope>
    <source>
        <strain evidence="7 8">DSM 27929</strain>
    </source>
</reference>
<keyword evidence="8" id="KW-1185">Reference proteome</keyword>
<dbReference type="PROSITE" id="PS50109">
    <property type="entry name" value="HIS_KIN"/>
    <property type="match status" value="1"/>
</dbReference>
<dbReference type="PRINTS" id="PR00344">
    <property type="entry name" value="BCTRLSENSOR"/>
</dbReference>
<protein>
    <recommendedName>
        <fullName evidence="2">histidine kinase</fullName>
        <ecNumber evidence="2">2.7.13.3</ecNumber>
    </recommendedName>
</protein>
<evidence type="ECO:0000256" key="2">
    <source>
        <dbReference type="ARBA" id="ARBA00012438"/>
    </source>
</evidence>
<dbReference type="InterPro" id="IPR013783">
    <property type="entry name" value="Ig-like_fold"/>
</dbReference>
<dbReference type="Pfam" id="PF02518">
    <property type="entry name" value="HATPase_c"/>
    <property type="match status" value="1"/>
</dbReference>
<dbReference type="SUPFAM" id="SSF63829">
    <property type="entry name" value="Calcium-dependent phosphotriesterase"/>
    <property type="match status" value="3"/>
</dbReference>
<evidence type="ECO:0000256" key="1">
    <source>
        <dbReference type="ARBA" id="ARBA00000085"/>
    </source>
</evidence>
<dbReference type="GO" id="GO:0000155">
    <property type="term" value="F:phosphorelay sensor kinase activity"/>
    <property type="evidence" value="ECO:0007669"/>
    <property type="project" value="InterPro"/>
</dbReference>
<sequence length="1286" mass="142491">MLAEKIAFCIMFKVDVSKLKYSTLGFLSFLVFTISCQGSIKTDSPQNNVLTTIPSPSSRYLDSLDDSIQPRKVWINEFQHPVPRYIPTSLKEEYTYQDEEKQTQTISPPTVIQRAFLKNEKGEAILDPEGNYYYLGDGGISHFSVFTTDDGLGLDNITSSLLDNSGNLWFGTWGGGISKFDGISFTNFTTAHGLSNNLVHCLAEDAKGNIWIGTEGGGLSIFDGFSFTTKTKTDGLANDVVYGITPDSKGNIWIAAGNGGASKYDGVDFVNFNKEDGLQANSIIKIAEDKNGFIWFGTGNNGVSKFDGANFLHFTIEDGLAENPIHCIAQDQAGNIWFGTNGGGVSRYQESDDLNTKGKFTSFTVADGLGHNDIWDIKEDLQGNLWFATGGNGVSKFDGKNFTNYTTAQGLPKDVIYSISVDGSGNIWFGTAGGGVALYKGAAFTNFTPDVGLAKNGVYGILEDKDGNLWFGTDGGGVSKYDGKSFTNFTTDQGLPHPLIISAIKDKKDQLWFGTGGGGLALYKEMSSGNNKSSITTFNTRNGLQNDIIYAITEDRFGNLWLGTGGGGLVKFDWNILPENESGFTAFTTDQGLASNYIYSIIEDSKGNLWIGTGGGGISKFDGKSFTNFTTEVGLSNDIVWSILEDKIGNLWFATQGGGVSRFDGETFQAITTREGLIDDTVYDLLEDETGNIFIGTNRGFTVVPAQVVALPFEEMRGKLEYYNTSNGYPIKDVNKGTFIDSQGNIWAGNGSDKTGLVKMNYKALRKKKKKPVTKIKNISIYEKPISWMSLHSNSDVKNVNSNSKISEFLADEVRVFGRELTAEERESQRKEYSKIQFSEIGRFENFPKNLTLPYAQNQITIDFGTDELVRPNLMEYRYILEGYNKDWSPAIKKTSATFGNIREGNYVFKVISRYTGPSEGDGKEWSEEAIYRFSVLPPIHRTWWAYLIYFLIILAIIKRVHDIQKSRTIRKERERIQQKELEQAKEIEKAYNELQKTQAQLIQAEKMASLGELTAGIAHEIQNPLNFVNNFSEVSTELVEEMKESRSKNQESRPRTEEDEIEDEILEDIKQNLEKINHHGKRADAIVKGMLEHSRTGSGKKELTNLNTLAEEYLKIAYQSFKNKYKDFTGITQTDFDPALPKIEIVRQDIGRLLLNLINNAFQACAESSRSTSAIKDIPDFVNNDKENRAGLKPLVTISTKNLGDKVEISVKDNGPGIPDAIKDKIFQPFFTTKPTGEGTGLGLSLSYDIVKAHGGEIRVVSLLENSEVSQENNGTEFIIHLPLS</sequence>
<dbReference type="PANTHER" id="PTHR43547">
    <property type="entry name" value="TWO-COMPONENT HISTIDINE KINASE"/>
    <property type="match status" value="1"/>
</dbReference>
<dbReference type="SUPFAM" id="SSF47384">
    <property type="entry name" value="Homodimeric domain of signal transducing histidine kinase"/>
    <property type="match status" value="1"/>
</dbReference>